<feature type="region of interest" description="Disordered" evidence="2">
    <location>
        <begin position="495"/>
        <end position="531"/>
    </location>
</feature>
<dbReference type="EMBL" id="BA000035">
    <property type="protein sequence ID" value="BAC19530.1"/>
    <property type="molecule type" value="Genomic_DNA"/>
</dbReference>
<dbReference type="SUPFAM" id="SSF55846">
    <property type="entry name" value="N-acetylmuramoyl-L-alanine amidase-like"/>
    <property type="match status" value="1"/>
</dbReference>
<evidence type="ECO:0000313" key="7">
    <source>
        <dbReference type="Proteomes" id="UP000001409"/>
    </source>
</evidence>
<dbReference type="GO" id="GO:0009253">
    <property type="term" value="P:peptidoglycan catabolic process"/>
    <property type="evidence" value="ECO:0007669"/>
    <property type="project" value="InterPro"/>
</dbReference>
<dbReference type="Proteomes" id="UP000001409">
    <property type="component" value="Chromosome"/>
</dbReference>
<dbReference type="PANTHER" id="PTHR11022:SF41">
    <property type="entry name" value="PEPTIDOGLYCAN-RECOGNITION PROTEIN LC-RELATED"/>
    <property type="match status" value="1"/>
</dbReference>
<evidence type="ECO:0000256" key="1">
    <source>
        <dbReference type="ARBA" id="ARBA00007553"/>
    </source>
</evidence>
<dbReference type="GO" id="GO:0008745">
    <property type="term" value="F:N-acetylmuramoyl-L-alanine amidase activity"/>
    <property type="evidence" value="ECO:0007669"/>
    <property type="project" value="InterPro"/>
</dbReference>
<dbReference type="AlphaFoldDB" id="Q8FLY9"/>
<dbReference type="InterPro" id="IPR002502">
    <property type="entry name" value="Amidase_domain"/>
</dbReference>
<proteinExistence type="inferred from homology"/>
<evidence type="ECO:0008006" key="8">
    <source>
        <dbReference type="Google" id="ProtNLM"/>
    </source>
</evidence>
<protein>
    <recommendedName>
        <fullName evidence="8">Peptidoglycan recognition protein family domain-containing protein</fullName>
    </recommendedName>
</protein>
<dbReference type="eggNOG" id="COG5479">
    <property type="taxonomic scope" value="Bacteria"/>
</dbReference>
<evidence type="ECO:0000256" key="2">
    <source>
        <dbReference type="SAM" id="MobiDB-lite"/>
    </source>
</evidence>
<name>Q8FLY9_COREF</name>
<dbReference type="HOGENOM" id="CLU_018529_1_1_11"/>
<dbReference type="SMART" id="SM00644">
    <property type="entry name" value="Ami_2"/>
    <property type="match status" value="1"/>
</dbReference>
<comment type="similarity">
    <text evidence="1">Belongs to the N-acetylmuramoyl-L-alanine amidase 2 family.</text>
</comment>
<dbReference type="InterPro" id="IPR015510">
    <property type="entry name" value="PGRP"/>
</dbReference>
<sequence length="740" mass="77125">MTKLRSCFYLAQHSQRAPTSCNQTQPVSAAPHHQGESIVQQRRRINAVRSKPTLAILLAVALVASGFAAANTDYIRTQGTAMDPVPVMNETTSFDSGANVLVDDPAITAQGEETGPRTVKEFQREEPFSMFALTWTGQRDVTAFVRAQKDDGSWTEWFDMEPLSVDNNDPNATHGTELIFHGTTNRIQVSTLNVDLFGADAGAVANDDDGNVIPAAEYAAEPVPAEEPAESPAPEAPAEAPAEVPTVQDGLAPLPSNYGDIQPVAEVASDLEAVFIDGNAEAGVGGMELVADSDGMPRVISRAGWGASSNQCNTTIDSGVSAITIHHTAGSNDYTPAESAARMRGYHNYHANTLGWCDIGYHALVDKYGTIYEGRAGGMNRAVRGAHAGGFNENTWAISMMGNYENVTPPAATVQAVGELAGWRAKVAGFEPKGYDTHYSEGSSYTFYPYGAAVSLPNIFAHRDVGTTSCPGNSGYAQMGAIRDIAQAKYTSILSGSGDQSGTTAATTTTTTTTTPTTPATTTQAPVDGEVTVTVTPEPAAGEDPAMGSSDLAIGSSDLLNGADSEQVLVGLGSILAVILGLTTAGGDLGALLGNTGNINGVPVLEDVSLADVVPVGNTVANLTGDNEFSRTWNALNNTLGPVLGAATGGATAVQYASGANSEVSYMAFENGIMVSSPEAGTHGLWGVIGDTWAKQGADLGPLGLPINHEYRDGNVLRVDFQGGFITYDPYTGEVDLQLT</sequence>
<evidence type="ECO:0000259" key="4">
    <source>
        <dbReference type="SMART" id="SM00644"/>
    </source>
</evidence>
<dbReference type="Gene3D" id="3.40.80.10">
    <property type="entry name" value="Peptidoglycan recognition protein-like"/>
    <property type="match status" value="1"/>
</dbReference>
<dbReference type="SMART" id="SM00701">
    <property type="entry name" value="PGRP"/>
    <property type="match status" value="1"/>
</dbReference>
<dbReference type="InterPro" id="IPR036505">
    <property type="entry name" value="Amidase/PGRP_sf"/>
</dbReference>
<reference evidence="6 7" key="1">
    <citation type="journal article" date="2003" name="Genome Res.">
        <title>Comparative complete genome sequence analysis of the amino acid replacements responsible for the thermostability of Corynebacterium efficiens.</title>
        <authorList>
            <person name="Nishio Y."/>
            <person name="Nakamura Y."/>
            <person name="Kawarabayasi Y."/>
            <person name="Usuda Y."/>
            <person name="Kimura E."/>
            <person name="Sugimoto S."/>
            <person name="Matsui K."/>
            <person name="Yamagishi A."/>
            <person name="Kikuchi H."/>
            <person name="Ikeo K."/>
            <person name="Gojobori T."/>
        </authorList>
    </citation>
    <scope>NUCLEOTIDE SEQUENCE [LARGE SCALE GENOMIC DNA]</scope>
    <source>
        <strain evidence="7">DSM 44549 / YS-314 / AJ 12310 / JCM 11189 / NBRC 100395</strain>
    </source>
</reference>
<feature type="compositionally biased region" description="Low complexity" evidence="2">
    <location>
        <begin position="230"/>
        <end position="245"/>
    </location>
</feature>
<dbReference type="InterPro" id="IPR013207">
    <property type="entry name" value="LGFP"/>
</dbReference>
<dbReference type="PANTHER" id="PTHR11022">
    <property type="entry name" value="PEPTIDOGLYCAN RECOGNITION PROTEIN"/>
    <property type="match status" value="1"/>
</dbReference>
<feature type="domain" description="Peptidoglycan recognition protein family" evidence="5">
    <location>
        <begin position="297"/>
        <end position="443"/>
    </location>
</feature>
<keyword evidence="3" id="KW-1133">Transmembrane helix</keyword>
<feature type="domain" description="N-acetylmuramoyl-L-alanine amidase" evidence="4">
    <location>
        <begin position="308"/>
        <end position="472"/>
    </location>
</feature>
<keyword evidence="3" id="KW-0812">Transmembrane</keyword>
<feature type="compositionally biased region" description="Low complexity" evidence="2">
    <location>
        <begin position="503"/>
        <end position="523"/>
    </location>
</feature>
<feature type="transmembrane region" description="Helical" evidence="3">
    <location>
        <begin position="52"/>
        <end position="70"/>
    </location>
</feature>
<keyword evidence="7" id="KW-1185">Reference proteome</keyword>
<dbReference type="CDD" id="cd06583">
    <property type="entry name" value="PGRP"/>
    <property type="match status" value="1"/>
</dbReference>
<evidence type="ECO:0000313" key="6">
    <source>
        <dbReference type="EMBL" id="BAC19530.1"/>
    </source>
</evidence>
<dbReference type="KEGG" id="cef:CE2720"/>
<dbReference type="Pfam" id="PF01510">
    <property type="entry name" value="Amidase_2"/>
    <property type="match status" value="1"/>
</dbReference>
<dbReference type="STRING" id="196164.gene:10743168"/>
<feature type="region of interest" description="Disordered" evidence="2">
    <location>
        <begin position="221"/>
        <end position="250"/>
    </location>
</feature>
<dbReference type="GO" id="GO:0008270">
    <property type="term" value="F:zinc ion binding"/>
    <property type="evidence" value="ECO:0007669"/>
    <property type="project" value="InterPro"/>
</dbReference>
<evidence type="ECO:0000259" key="5">
    <source>
        <dbReference type="SMART" id="SM00701"/>
    </source>
</evidence>
<dbReference type="Pfam" id="PF08310">
    <property type="entry name" value="LGFP"/>
    <property type="match status" value="1"/>
</dbReference>
<dbReference type="InterPro" id="IPR006619">
    <property type="entry name" value="PGRP_domain_met/bac"/>
</dbReference>
<organism evidence="6 7">
    <name type="scientific">Corynebacterium efficiens (strain DSM 44549 / YS-314 / AJ 12310 / JCM 11189 / NBRC 100395)</name>
    <dbReference type="NCBI Taxonomy" id="196164"/>
    <lineage>
        <taxon>Bacteria</taxon>
        <taxon>Bacillati</taxon>
        <taxon>Actinomycetota</taxon>
        <taxon>Actinomycetes</taxon>
        <taxon>Mycobacteriales</taxon>
        <taxon>Corynebacteriaceae</taxon>
        <taxon>Corynebacterium</taxon>
    </lineage>
</organism>
<evidence type="ECO:0000256" key="3">
    <source>
        <dbReference type="SAM" id="Phobius"/>
    </source>
</evidence>
<accession>Q8FLY9</accession>
<keyword evidence="3" id="KW-0472">Membrane</keyword>